<name>A0ABR6VXU7_9BACT</name>
<keyword evidence="9" id="KW-1185">Reference proteome</keyword>
<evidence type="ECO:0000256" key="1">
    <source>
        <dbReference type="ARBA" id="ARBA00004442"/>
    </source>
</evidence>
<proteinExistence type="inferred from homology"/>
<comment type="similarity">
    <text evidence="2">Belongs to the SusD family.</text>
</comment>
<keyword evidence="4" id="KW-0472">Membrane</keyword>
<organism evidence="8 9">
    <name type="scientific">Rufibacter sediminis</name>
    <dbReference type="NCBI Taxonomy" id="2762756"/>
    <lineage>
        <taxon>Bacteria</taxon>
        <taxon>Pseudomonadati</taxon>
        <taxon>Bacteroidota</taxon>
        <taxon>Cytophagia</taxon>
        <taxon>Cytophagales</taxon>
        <taxon>Hymenobacteraceae</taxon>
        <taxon>Rufibacter</taxon>
    </lineage>
</organism>
<dbReference type="PROSITE" id="PS51257">
    <property type="entry name" value="PROKAR_LIPOPROTEIN"/>
    <property type="match status" value="1"/>
</dbReference>
<protein>
    <submittedName>
        <fullName evidence="8">RagB/SusD family nutrient uptake outer membrane protein</fullName>
    </submittedName>
</protein>
<dbReference type="RefSeq" id="WP_186641617.1">
    <property type="nucleotide sequence ID" value="NZ_JACOAF010000044.1"/>
</dbReference>
<dbReference type="InterPro" id="IPR033985">
    <property type="entry name" value="SusD-like_N"/>
</dbReference>
<reference evidence="8 9" key="1">
    <citation type="journal article" date="2019" name="Int. J. Syst. Evol. Microbiol.">
        <title>Rufibacter sediminis sp. nov., isolated from freshwater lake sediment.</title>
        <authorList>
            <person name="Qu J.H."/>
            <person name="Zhang L.J."/>
            <person name="Fu Y.H."/>
            <person name="Li H.F."/>
        </authorList>
    </citation>
    <scope>NUCLEOTIDE SEQUENCE [LARGE SCALE GENOMIC DNA]</scope>
    <source>
        <strain evidence="8 9">H-1</strain>
    </source>
</reference>
<evidence type="ECO:0000259" key="7">
    <source>
        <dbReference type="Pfam" id="PF14322"/>
    </source>
</evidence>
<dbReference type="Pfam" id="PF07980">
    <property type="entry name" value="SusD_RagB"/>
    <property type="match status" value="1"/>
</dbReference>
<evidence type="ECO:0000313" key="9">
    <source>
        <dbReference type="Proteomes" id="UP000659698"/>
    </source>
</evidence>
<dbReference type="Proteomes" id="UP000659698">
    <property type="component" value="Unassembled WGS sequence"/>
</dbReference>
<evidence type="ECO:0000259" key="6">
    <source>
        <dbReference type="Pfam" id="PF07980"/>
    </source>
</evidence>
<keyword evidence="3" id="KW-0732">Signal</keyword>
<feature type="domain" description="SusD-like N-terminal" evidence="7">
    <location>
        <begin position="36"/>
        <end position="210"/>
    </location>
</feature>
<evidence type="ECO:0000256" key="3">
    <source>
        <dbReference type="ARBA" id="ARBA00022729"/>
    </source>
</evidence>
<gene>
    <name evidence="8" type="ORF">H7U12_20065</name>
</gene>
<dbReference type="InterPro" id="IPR012944">
    <property type="entry name" value="SusD_RagB_dom"/>
</dbReference>
<feature type="domain" description="RagB/SusD" evidence="6">
    <location>
        <begin position="347"/>
        <end position="447"/>
    </location>
</feature>
<dbReference type="InterPro" id="IPR011990">
    <property type="entry name" value="TPR-like_helical_dom_sf"/>
</dbReference>
<evidence type="ECO:0000313" key="8">
    <source>
        <dbReference type="EMBL" id="MBC3541996.1"/>
    </source>
</evidence>
<dbReference type="Pfam" id="PF14322">
    <property type="entry name" value="SusD-like_3"/>
    <property type="match status" value="1"/>
</dbReference>
<evidence type="ECO:0000256" key="5">
    <source>
        <dbReference type="ARBA" id="ARBA00023237"/>
    </source>
</evidence>
<dbReference type="SUPFAM" id="SSF48452">
    <property type="entry name" value="TPR-like"/>
    <property type="match status" value="1"/>
</dbReference>
<comment type="subcellular location">
    <subcellularLocation>
        <location evidence="1">Cell outer membrane</location>
    </subcellularLocation>
</comment>
<keyword evidence="5" id="KW-0998">Cell outer membrane</keyword>
<sequence length="487" mass="54759">MRKVFLSLALLFLLGGCTDDLESIDYSEINPSIFPQSEADVEAMVNACYYPLRGAWGNGIHTTSENGIMYINDATTEILNGSYGPQLTASLHNYKPTDEGITRFYDVFYNQISLMTLTIDLINKAQVSETVKKKAIAEIRCARGLLAYELFDMYGPIVVAPLEVLQTPMVEAPLARLSHEETVAFIEADLMAAAEDLPSPAQAEYGRFSKGLAKMVQIRLNLHEKKWNKVVELSNEIINYGYYTLTQDYESMWDLEGAKNSKEVIWAIPCDYEGTSENQWQLMVLPPNFPVKGGWGTIQSTWWFYDTFEENDERKTMLIAEYKAADGTTYNRANPSTFMNLGPIPLKMNPDAARTTALSTVDIIMYRYADVLLSKAEALANAAGAPTAEAMDLVNIVRRRADLQDKSLANYSSLAAFNDLILTERSHEFWCENGQYRADLIRHGKFVSRAREVKGSTYTNEDKVLYPFSLKAVSEGKGKFIQNKGYN</sequence>
<dbReference type="EMBL" id="JACOAF010000044">
    <property type="protein sequence ID" value="MBC3541996.1"/>
    <property type="molecule type" value="Genomic_DNA"/>
</dbReference>
<accession>A0ABR6VXU7</accession>
<comment type="caution">
    <text evidence="8">The sequence shown here is derived from an EMBL/GenBank/DDBJ whole genome shotgun (WGS) entry which is preliminary data.</text>
</comment>
<dbReference type="Gene3D" id="1.25.40.390">
    <property type="match status" value="1"/>
</dbReference>
<evidence type="ECO:0000256" key="2">
    <source>
        <dbReference type="ARBA" id="ARBA00006275"/>
    </source>
</evidence>
<evidence type="ECO:0000256" key="4">
    <source>
        <dbReference type="ARBA" id="ARBA00023136"/>
    </source>
</evidence>